<dbReference type="PROSITE" id="PS50850">
    <property type="entry name" value="MFS"/>
    <property type="match status" value="1"/>
</dbReference>
<feature type="transmembrane region" description="Helical" evidence="5">
    <location>
        <begin position="350"/>
        <end position="368"/>
    </location>
</feature>
<feature type="transmembrane region" description="Helical" evidence="5">
    <location>
        <begin position="109"/>
        <end position="125"/>
    </location>
</feature>
<keyword evidence="4 5" id="KW-0472">Membrane</keyword>
<dbReference type="Proteomes" id="UP001172681">
    <property type="component" value="Unassembled WGS sequence"/>
</dbReference>
<feature type="transmembrane region" description="Helical" evidence="5">
    <location>
        <begin position="166"/>
        <end position="189"/>
    </location>
</feature>
<feature type="transmembrane region" description="Helical" evidence="5">
    <location>
        <begin position="226"/>
        <end position="245"/>
    </location>
</feature>
<feature type="transmembrane region" description="Helical" evidence="5">
    <location>
        <begin position="137"/>
        <end position="154"/>
    </location>
</feature>
<evidence type="ECO:0000259" key="6">
    <source>
        <dbReference type="PROSITE" id="PS50850"/>
    </source>
</evidence>
<evidence type="ECO:0000256" key="2">
    <source>
        <dbReference type="ARBA" id="ARBA00022692"/>
    </source>
</evidence>
<dbReference type="Pfam" id="PF07690">
    <property type="entry name" value="MFS_1"/>
    <property type="match status" value="1"/>
</dbReference>
<organism evidence="7 8">
    <name type="scientific">Knufia peltigerae</name>
    <dbReference type="NCBI Taxonomy" id="1002370"/>
    <lineage>
        <taxon>Eukaryota</taxon>
        <taxon>Fungi</taxon>
        <taxon>Dikarya</taxon>
        <taxon>Ascomycota</taxon>
        <taxon>Pezizomycotina</taxon>
        <taxon>Eurotiomycetes</taxon>
        <taxon>Chaetothyriomycetidae</taxon>
        <taxon>Chaetothyriales</taxon>
        <taxon>Trichomeriaceae</taxon>
        <taxon>Knufia</taxon>
    </lineage>
</organism>
<feature type="domain" description="Major facilitator superfamily (MFS) profile" evidence="6">
    <location>
        <begin position="71"/>
        <end position="518"/>
    </location>
</feature>
<sequence>MEIKDATSHDEQPSIFEESKLHVLEGGSAATTSHLYQEDSNGKVLDRLLLPRPTDDPNDPLTWSPRRKTTAVTSVCFFVFLSNYITLSISPILISVIAEFDVSLDKGSYLVTFNLLFLGLGNLFWVPLSEKIGKRPVLLMCSGLFFVSSIWAAVAKSWGSLFGARIVQGFAASSCEALGLAVVADLFFLHERGLWVGFYSLMFTVGSALGGVFAGLVASATPNWRWVFWKNVILTGFLFLTVIVFQAETNFKRPVENESGEGLPSSALAAIRARADVRWVDSLSVTRGYDRNVSILWLWWRPWLTLQYPAVVWCSLVYGVCLGWLILQINTNSSAFPQLYSFSPQAVGNINLSYLVAALVGSAAGGPFSDWIIKFITRRHGGFFVPEYRLWCLIPPSIVAPVGLMLWGCGLEDRLNHMVPIVGTAITYGVLCAVPAVAMTYVVDSYRALAGETMTVLTAFKNTFAFGLSFAVFPWIAKDGFLKVSGYNLLIEGLLFSTTIPLYIYGARIRQWTNNFKI</sequence>
<dbReference type="GO" id="GO:0005886">
    <property type="term" value="C:plasma membrane"/>
    <property type="evidence" value="ECO:0007669"/>
    <property type="project" value="TreeGrafter"/>
</dbReference>
<dbReference type="GO" id="GO:0022857">
    <property type="term" value="F:transmembrane transporter activity"/>
    <property type="evidence" value="ECO:0007669"/>
    <property type="project" value="InterPro"/>
</dbReference>
<evidence type="ECO:0000313" key="7">
    <source>
        <dbReference type="EMBL" id="KAJ9631186.1"/>
    </source>
</evidence>
<reference evidence="7" key="1">
    <citation type="submission" date="2022-10" db="EMBL/GenBank/DDBJ databases">
        <title>Culturing micro-colonial fungi from biological soil crusts in the Mojave desert and describing Neophaeococcomyces mojavensis, and introducing the new genera and species Taxawa tesnikishii.</title>
        <authorList>
            <person name="Kurbessoian T."/>
            <person name="Stajich J.E."/>
        </authorList>
    </citation>
    <scope>NUCLEOTIDE SEQUENCE</scope>
    <source>
        <strain evidence="7">TK_35</strain>
    </source>
</reference>
<keyword evidence="2 5" id="KW-0812">Transmembrane</keyword>
<comment type="caution">
    <text evidence="7">The sequence shown here is derived from an EMBL/GenBank/DDBJ whole genome shotgun (WGS) entry which is preliminary data.</text>
</comment>
<evidence type="ECO:0000313" key="8">
    <source>
        <dbReference type="Proteomes" id="UP001172681"/>
    </source>
</evidence>
<gene>
    <name evidence="7" type="ORF">H2204_008271</name>
</gene>
<dbReference type="PANTHER" id="PTHR23502">
    <property type="entry name" value="MAJOR FACILITATOR SUPERFAMILY"/>
    <property type="match status" value="1"/>
</dbReference>
<evidence type="ECO:0000256" key="3">
    <source>
        <dbReference type="ARBA" id="ARBA00022989"/>
    </source>
</evidence>
<dbReference type="EMBL" id="JAPDRN010000059">
    <property type="protein sequence ID" value="KAJ9631186.1"/>
    <property type="molecule type" value="Genomic_DNA"/>
</dbReference>
<feature type="transmembrane region" description="Helical" evidence="5">
    <location>
        <begin position="388"/>
        <end position="407"/>
    </location>
</feature>
<dbReference type="Gene3D" id="1.20.1250.20">
    <property type="entry name" value="MFS general substrate transporter like domains"/>
    <property type="match status" value="1"/>
</dbReference>
<proteinExistence type="predicted"/>
<evidence type="ECO:0000256" key="4">
    <source>
        <dbReference type="ARBA" id="ARBA00023136"/>
    </source>
</evidence>
<keyword evidence="8" id="KW-1185">Reference proteome</keyword>
<name>A0AA39CUT0_9EURO</name>
<feature type="transmembrane region" description="Helical" evidence="5">
    <location>
        <begin position="489"/>
        <end position="507"/>
    </location>
</feature>
<feature type="transmembrane region" description="Helical" evidence="5">
    <location>
        <begin position="310"/>
        <end position="330"/>
    </location>
</feature>
<dbReference type="InterPro" id="IPR011701">
    <property type="entry name" value="MFS"/>
</dbReference>
<dbReference type="PANTHER" id="PTHR23502:SF4">
    <property type="entry name" value="MAJOR FACILITATOR SUPERFAMILY (MFS) PROFILE DOMAIN-CONTAINING PROTEIN-RELATED"/>
    <property type="match status" value="1"/>
</dbReference>
<dbReference type="SUPFAM" id="SSF103473">
    <property type="entry name" value="MFS general substrate transporter"/>
    <property type="match status" value="1"/>
</dbReference>
<evidence type="ECO:0000256" key="5">
    <source>
        <dbReference type="SAM" id="Phobius"/>
    </source>
</evidence>
<accession>A0AA39CUT0</accession>
<dbReference type="InterPro" id="IPR020846">
    <property type="entry name" value="MFS_dom"/>
</dbReference>
<evidence type="ECO:0000256" key="1">
    <source>
        <dbReference type="ARBA" id="ARBA00004141"/>
    </source>
</evidence>
<feature type="transmembrane region" description="Helical" evidence="5">
    <location>
        <begin position="75"/>
        <end position="97"/>
    </location>
</feature>
<comment type="subcellular location">
    <subcellularLocation>
        <location evidence="1">Membrane</location>
        <topology evidence="1">Multi-pass membrane protein</topology>
    </subcellularLocation>
</comment>
<keyword evidence="3 5" id="KW-1133">Transmembrane helix</keyword>
<dbReference type="AlphaFoldDB" id="A0AA39CUT0"/>
<dbReference type="InterPro" id="IPR036259">
    <property type="entry name" value="MFS_trans_sf"/>
</dbReference>
<feature type="transmembrane region" description="Helical" evidence="5">
    <location>
        <begin position="419"/>
        <end position="443"/>
    </location>
</feature>
<protein>
    <recommendedName>
        <fullName evidence="6">Major facilitator superfamily (MFS) profile domain-containing protein</fullName>
    </recommendedName>
</protein>
<feature type="transmembrane region" description="Helical" evidence="5">
    <location>
        <begin position="455"/>
        <end position="477"/>
    </location>
</feature>
<feature type="transmembrane region" description="Helical" evidence="5">
    <location>
        <begin position="196"/>
        <end position="220"/>
    </location>
</feature>